<protein>
    <recommendedName>
        <fullName evidence="4">Sushi domain-containing protein</fullName>
    </recommendedName>
</protein>
<feature type="chain" id="PRO_5040866051" description="Sushi domain-containing protein" evidence="1">
    <location>
        <begin position="21"/>
        <end position="142"/>
    </location>
</feature>
<dbReference type="Proteomes" id="UP001059041">
    <property type="component" value="Linkage Group LG8"/>
</dbReference>
<sequence length="142" mass="16033">MRIICEILLFMSAGYDTAFGILSECPTKQEIPSCEDLQTSGGFTYHVPDNAGMHLTDDCEHGWYYLNGTCIADSTDNGKKSGFVRNLTMSTCLNLEWQVDCPNSKEPHCKIIFSDKMVWCSGEDLGLMRKYCSVRRKKVIKV</sequence>
<proteinExistence type="predicted"/>
<name>A0A9W7WQ97_TRIRA</name>
<evidence type="ECO:0000313" key="3">
    <source>
        <dbReference type="Proteomes" id="UP001059041"/>
    </source>
</evidence>
<organism evidence="2 3">
    <name type="scientific">Triplophysa rosa</name>
    <name type="common">Cave loach</name>
    <dbReference type="NCBI Taxonomy" id="992332"/>
    <lineage>
        <taxon>Eukaryota</taxon>
        <taxon>Metazoa</taxon>
        <taxon>Chordata</taxon>
        <taxon>Craniata</taxon>
        <taxon>Vertebrata</taxon>
        <taxon>Euteleostomi</taxon>
        <taxon>Actinopterygii</taxon>
        <taxon>Neopterygii</taxon>
        <taxon>Teleostei</taxon>
        <taxon>Ostariophysi</taxon>
        <taxon>Cypriniformes</taxon>
        <taxon>Nemacheilidae</taxon>
        <taxon>Triplophysa</taxon>
    </lineage>
</organism>
<keyword evidence="3" id="KW-1185">Reference proteome</keyword>
<accession>A0A9W7WQ97</accession>
<reference evidence="2" key="1">
    <citation type="submission" date="2021-02" db="EMBL/GenBank/DDBJ databases">
        <title>Comparative genomics reveals that relaxation of natural selection precedes convergent phenotypic evolution of cavefish.</title>
        <authorList>
            <person name="Peng Z."/>
        </authorList>
    </citation>
    <scope>NUCLEOTIDE SEQUENCE</scope>
    <source>
        <tissue evidence="2">Muscle</tissue>
    </source>
</reference>
<dbReference type="AlphaFoldDB" id="A0A9W7WQ97"/>
<evidence type="ECO:0000313" key="2">
    <source>
        <dbReference type="EMBL" id="KAI7806475.1"/>
    </source>
</evidence>
<comment type="caution">
    <text evidence="2">The sequence shown here is derived from an EMBL/GenBank/DDBJ whole genome shotgun (WGS) entry which is preliminary data.</text>
</comment>
<evidence type="ECO:0000256" key="1">
    <source>
        <dbReference type="SAM" id="SignalP"/>
    </source>
</evidence>
<keyword evidence="1" id="KW-0732">Signal</keyword>
<dbReference type="EMBL" id="JAFHDT010000008">
    <property type="protein sequence ID" value="KAI7806475.1"/>
    <property type="molecule type" value="Genomic_DNA"/>
</dbReference>
<feature type="signal peptide" evidence="1">
    <location>
        <begin position="1"/>
        <end position="20"/>
    </location>
</feature>
<gene>
    <name evidence="2" type="ORF">IRJ41_006656</name>
</gene>
<evidence type="ECO:0008006" key="4">
    <source>
        <dbReference type="Google" id="ProtNLM"/>
    </source>
</evidence>